<evidence type="ECO:0000313" key="7">
    <source>
        <dbReference type="EMBL" id="KAF9465815.1"/>
    </source>
</evidence>
<dbReference type="OrthoDB" id="2018619at2759"/>
<feature type="transmembrane region" description="Helical" evidence="6">
    <location>
        <begin position="436"/>
        <end position="463"/>
    </location>
</feature>
<evidence type="ECO:0000256" key="6">
    <source>
        <dbReference type="SAM" id="Phobius"/>
    </source>
</evidence>
<dbReference type="PANTHER" id="PTHR30618:SF2">
    <property type="entry name" value="ALLANTOIN PERMEASE-RELATED"/>
    <property type="match status" value="1"/>
</dbReference>
<evidence type="ECO:0000313" key="8">
    <source>
        <dbReference type="Proteomes" id="UP000807353"/>
    </source>
</evidence>
<evidence type="ECO:0000256" key="3">
    <source>
        <dbReference type="ARBA" id="ARBA00022692"/>
    </source>
</evidence>
<dbReference type="InterPro" id="IPR045225">
    <property type="entry name" value="Uracil/uridine/allantoin_perm"/>
</dbReference>
<comment type="similarity">
    <text evidence="2">Belongs to the purine-cytosine permease (2.A.39) family.</text>
</comment>
<reference evidence="7" key="1">
    <citation type="submission" date="2020-11" db="EMBL/GenBank/DDBJ databases">
        <authorList>
            <consortium name="DOE Joint Genome Institute"/>
            <person name="Ahrendt S."/>
            <person name="Riley R."/>
            <person name="Andreopoulos W."/>
            <person name="Labutti K."/>
            <person name="Pangilinan J."/>
            <person name="Ruiz-Duenas F.J."/>
            <person name="Barrasa J.M."/>
            <person name="Sanchez-Garcia M."/>
            <person name="Camarero S."/>
            <person name="Miyauchi S."/>
            <person name="Serrano A."/>
            <person name="Linde D."/>
            <person name="Babiker R."/>
            <person name="Drula E."/>
            <person name="Ayuso-Fernandez I."/>
            <person name="Pacheco R."/>
            <person name="Padilla G."/>
            <person name="Ferreira P."/>
            <person name="Barriuso J."/>
            <person name="Kellner H."/>
            <person name="Castanera R."/>
            <person name="Alfaro M."/>
            <person name="Ramirez L."/>
            <person name="Pisabarro A.G."/>
            <person name="Kuo A."/>
            <person name="Tritt A."/>
            <person name="Lipzen A."/>
            <person name="He G."/>
            <person name="Yan M."/>
            <person name="Ng V."/>
            <person name="Cullen D."/>
            <person name="Martin F."/>
            <person name="Rosso M.-N."/>
            <person name="Henrissat B."/>
            <person name="Hibbett D."/>
            <person name="Martinez A.T."/>
            <person name="Grigoriev I.V."/>
        </authorList>
    </citation>
    <scope>NUCLEOTIDE SEQUENCE</scope>
    <source>
        <strain evidence="7">CBS 247.69</strain>
    </source>
</reference>
<feature type="transmembrane region" description="Helical" evidence="6">
    <location>
        <begin position="71"/>
        <end position="91"/>
    </location>
</feature>
<keyword evidence="4 6" id="KW-1133">Transmembrane helix</keyword>
<dbReference type="AlphaFoldDB" id="A0A9P5YDR8"/>
<name>A0A9P5YDR8_9AGAR</name>
<dbReference type="PANTHER" id="PTHR30618">
    <property type="entry name" value="NCS1 FAMILY PURINE/PYRIMIDINE TRANSPORTER"/>
    <property type="match status" value="1"/>
</dbReference>
<feature type="transmembrane region" description="Helical" evidence="6">
    <location>
        <begin position="129"/>
        <end position="149"/>
    </location>
</feature>
<dbReference type="Gene3D" id="1.10.4160.10">
    <property type="entry name" value="Hydantoin permease"/>
    <property type="match status" value="1"/>
</dbReference>
<gene>
    <name evidence="7" type="ORF">BDZ94DRAFT_307640</name>
</gene>
<feature type="transmembrane region" description="Helical" evidence="6">
    <location>
        <begin position="196"/>
        <end position="216"/>
    </location>
</feature>
<feature type="transmembrane region" description="Helical" evidence="6">
    <location>
        <begin position="326"/>
        <end position="346"/>
    </location>
</feature>
<dbReference type="GO" id="GO:0015205">
    <property type="term" value="F:nucleobase transmembrane transporter activity"/>
    <property type="evidence" value="ECO:0007669"/>
    <property type="project" value="TreeGrafter"/>
</dbReference>
<evidence type="ECO:0000256" key="2">
    <source>
        <dbReference type="ARBA" id="ARBA00008974"/>
    </source>
</evidence>
<accession>A0A9P5YDR8</accession>
<evidence type="ECO:0000256" key="4">
    <source>
        <dbReference type="ARBA" id="ARBA00022989"/>
    </source>
</evidence>
<organism evidence="7 8">
    <name type="scientific">Collybia nuda</name>
    <dbReference type="NCBI Taxonomy" id="64659"/>
    <lineage>
        <taxon>Eukaryota</taxon>
        <taxon>Fungi</taxon>
        <taxon>Dikarya</taxon>
        <taxon>Basidiomycota</taxon>
        <taxon>Agaricomycotina</taxon>
        <taxon>Agaricomycetes</taxon>
        <taxon>Agaricomycetidae</taxon>
        <taxon>Agaricales</taxon>
        <taxon>Tricholomatineae</taxon>
        <taxon>Clitocybaceae</taxon>
        <taxon>Collybia</taxon>
    </lineage>
</organism>
<protein>
    <submittedName>
        <fullName evidence="7">NCS1 nucleoside transporter family</fullName>
    </submittedName>
</protein>
<dbReference type="InterPro" id="IPR001248">
    <property type="entry name" value="Pur-cyt_permease"/>
</dbReference>
<dbReference type="EMBL" id="MU150245">
    <property type="protein sequence ID" value="KAF9465815.1"/>
    <property type="molecule type" value="Genomic_DNA"/>
</dbReference>
<dbReference type="CDD" id="cd11482">
    <property type="entry name" value="SLC-NCS1sbd_NRT1-like"/>
    <property type="match status" value="1"/>
</dbReference>
<feature type="transmembrane region" description="Helical" evidence="6">
    <location>
        <begin position="39"/>
        <end position="59"/>
    </location>
</feature>
<sequence length="545" mass="60304">MGFLRYLEVEHEPGLTYSQSFLMNADLKPVIPQQRTWKAYNFFAFWIADSFNVNTWMIVSSMIQASVGLSWWQAWLCVWVGYGCSAFFIVLNARPGAIFHITFPVVARTSFGLYGSLWCTFNRGAMSCIWYGVQASIGGSCVLVMLRAIWPSVQNIPNHLPASSGTTSRDFICFFLFWFISLPAIWFPIHTIRHLFTLKAVITPIAGVVFFIWCIVKAHGVGPIVHQPATVHGSDLAWAMVSSLMSCISNMATLATNAPDFASRAHHPSDALWPQLISVPVCFSVVSFIGIIVGSSSGTIYGEAIWSPIDLLGRFLDDNPSGATRFGVWFIAFSFIIAQLGTNIAANSVSAGCDLTSLLPRFVNIRRGGYIAAIVGLCSLPWRFVASSKSFASYLSAYSVFLSSIAGVMTTEYYFIRRGHYRIDDLYNTRRDGWYWYTYGVNFRAYVAYLAGILINIVGFVGATGRTVPQAATHLYQLSFFTGFGVSSVIYLLLNYFFPVPGNSKVFEEIDLSSNGLEVDSDKDSDSSINGAESKVATQLEYKGV</sequence>
<evidence type="ECO:0000256" key="5">
    <source>
        <dbReference type="ARBA" id="ARBA00023136"/>
    </source>
</evidence>
<dbReference type="Proteomes" id="UP000807353">
    <property type="component" value="Unassembled WGS sequence"/>
</dbReference>
<dbReference type="FunFam" id="1.10.4160.10:FF:000001">
    <property type="entry name" value="Uracil permease, putative"/>
    <property type="match status" value="1"/>
</dbReference>
<evidence type="ECO:0000256" key="1">
    <source>
        <dbReference type="ARBA" id="ARBA00004141"/>
    </source>
</evidence>
<comment type="subcellular location">
    <subcellularLocation>
        <location evidence="1">Membrane</location>
        <topology evidence="1">Multi-pass membrane protein</topology>
    </subcellularLocation>
</comment>
<proteinExistence type="inferred from homology"/>
<feature type="transmembrane region" description="Helical" evidence="6">
    <location>
        <begin position="367"/>
        <end position="385"/>
    </location>
</feature>
<dbReference type="InterPro" id="IPR012681">
    <property type="entry name" value="NCS1"/>
</dbReference>
<keyword evidence="5 6" id="KW-0472">Membrane</keyword>
<comment type="caution">
    <text evidence="7">The sequence shown here is derived from an EMBL/GenBank/DDBJ whole genome shotgun (WGS) entry which is preliminary data.</text>
</comment>
<dbReference type="NCBIfam" id="TIGR00800">
    <property type="entry name" value="ncs1"/>
    <property type="match status" value="1"/>
</dbReference>
<feature type="transmembrane region" description="Helical" evidence="6">
    <location>
        <begin position="236"/>
        <end position="255"/>
    </location>
</feature>
<feature type="transmembrane region" description="Helical" evidence="6">
    <location>
        <begin position="475"/>
        <end position="498"/>
    </location>
</feature>
<feature type="transmembrane region" description="Helical" evidence="6">
    <location>
        <begin position="169"/>
        <end position="189"/>
    </location>
</feature>
<keyword evidence="8" id="KW-1185">Reference proteome</keyword>
<feature type="transmembrane region" description="Helical" evidence="6">
    <location>
        <begin position="391"/>
        <end position="415"/>
    </location>
</feature>
<feature type="transmembrane region" description="Helical" evidence="6">
    <location>
        <begin position="276"/>
        <end position="306"/>
    </location>
</feature>
<keyword evidence="3 6" id="KW-0812">Transmembrane</keyword>
<dbReference type="GO" id="GO:0005886">
    <property type="term" value="C:plasma membrane"/>
    <property type="evidence" value="ECO:0007669"/>
    <property type="project" value="TreeGrafter"/>
</dbReference>
<dbReference type="Pfam" id="PF02133">
    <property type="entry name" value="Transp_cyt_pur"/>
    <property type="match status" value="1"/>
</dbReference>